<dbReference type="EMBL" id="JARAKH010006403">
    <property type="protein sequence ID" value="KAK8371852.1"/>
    <property type="molecule type" value="Genomic_DNA"/>
</dbReference>
<evidence type="ECO:0000313" key="3">
    <source>
        <dbReference type="Proteomes" id="UP001487740"/>
    </source>
</evidence>
<dbReference type="Proteomes" id="UP001487740">
    <property type="component" value="Unassembled WGS sequence"/>
</dbReference>
<gene>
    <name evidence="2" type="ORF">O3P69_019829</name>
</gene>
<keyword evidence="3" id="KW-1185">Reference proteome</keyword>
<feature type="region of interest" description="Disordered" evidence="1">
    <location>
        <begin position="66"/>
        <end position="88"/>
    </location>
</feature>
<proteinExistence type="predicted"/>
<comment type="caution">
    <text evidence="2">The sequence shown here is derived from an EMBL/GenBank/DDBJ whole genome shotgun (WGS) entry which is preliminary data.</text>
</comment>
<name>A0AAW0SAH1_SCYPA</name>
<accession>A0AAW0SAH1</accession>
<sequence length="88" mass="9608">MLSAANPAKGEAAWATALVLVLLERKFGEQREEWELLATKGRAFLVGCGEQPEECWPRLDSRWTPSDYPWTQGSGSGDFPTGPAGSHC</sequence>
<dbReference type="AlphaFoldDB" id="A0AAW0SAH1"/>
<evidence type="ECO:0000313" key="2">
    <source>
        <dbReference type="EMBL" id="KAK8371852.1"/>
    </source>
</evidence>
<evidence type="ECO:0000256" key="1">
    <source>
        <dbReference type="SAM" id="MobiDB-lite"/>
    </source>
</evidence>
<reference evidence="2 3" key="1">
    <citation type="submission" date="2023-03" db="EMBL/GenBank/DDBJ databases">
        <title>High-quality genome of Scylla paramamosain provides insights in environmental adaptation.</title>
        <authorList>
            <person name="Zhang L."/>
        </authorList>
    </citation>
    <scope>NUCLEOTIDE SEQUENCE [LARGE SCALE GENOMIC DNA]</scope>
    <source>
        <strain evidence="2">LZ_2023a</strain>
        <tissue evidence="2">Muscle</tissue>
    </source>
</reference>
<organism evidence="2 3">
    <name type="scientific">Scylla paramamosain</name>
    <name type="common">Mud crab</name>
    <dbReference type="NCBI Taxonomy" id="85552"/>
    <lineage>
        <taxon>Eukaryota</taxon>
        <taxon>Metazoa</taxon>
        <taxon>Ecdysozoa</taxon>
        <taxon>Arthropoda</taxon>
        <taxon>Crustacea</taxon>
        <taxon>Multicrustacea</taxon>
        <taxon>Malacostraca</taxon>
        <taxon>Eumalacostraca</taxon>
        <taxon>Eucarida</taxon>
        <taxon>Decapoda</taxon>
        <taxon>Pleocyemata</taxon>
        <taxon>Brachyura</taxon>
        <taxon>Eubrachyura</taxon>
        <taxon>Portunoidea</taxon>
        <taxon>Portunidae</taxon>
        <taxon>Portuninae</taxon>
        <taxon>Scylla</taxon>
    </lineage>
</organism>
<protein>
    <submittedName>
        <fullName evidence="2">Uncharacterized protein</fullName>
    </submittedName>
</protein>